<dbReference type="PROSITE" id="PS51658">
    <property type="entry name" value="BFN"/>
    <property type="match status" value="1"/>
</dbReference>
<dbReference type="InterPro" id="IPR036104">
    <property type="entry name" value="BFN_sf"/>
</dbReference>
<evidence type="ECO:0000313" key="2">
    <source>
        <dbReference type="EMBL" id="GAA4737939.1"/>
    </source>
</evidence>
<dbReference type="EMBL" id="BAABLP010000001">
    <property type="protein sequence ID" value="GAA4737939.1"/>
    <property type="molecule type" value="Genomic_DNA"/>
</dbReference>
<dbReference type="Proteomes" id="UP001500121">
    <property type="component" value="Unassembled WGS sequence"/>
</dbReference>
<sequence length="125" mass="13412">MRRIEFERVELIDDDRAIVVLAGGAVVPALRIWVGSREAALVSIAATGRRSSRPLTHDLIQTLMHDFGLALEWVLIAHGEDGLFVAELVVSGGGGRSRIDCRPADAIALALREGAPMFLADEPAS</sequence>
<evidence type="ECO:0000313" key="3">
    <source>
        <dbReference type="Proteomes" id="UP001500121"/>
    </source>
</evidence>
<comment type="caution">
    <text evidence="2">The sequence shown here is derived from an EMBL/GenBank/DDBJ whole genome shotgun (WGS) entry which is preliminary data.</text>
</comment>
<dbReference type="SUPFAM" id="SSF103256">
    <property type="entry name" value="Hypothetical protein TM0160"/>
    <property type="match status" value="1"/>
</dbReference>
<proteinExistence type="predicted"/>
<evidence type="ECO:0000259" key="1">
    <source>
        <dbReference type="PROSITE" id="PS51658"/>
    </source>
</evidence>
<keyword evidence="3" id="KW-1185">Reference proteome</keyword>
<reference evidence="3" key="1">
    <citation type="journal article" date="2019" name="Int. J. Syst. Evol. Microbiol.">
        <title>The Global Catalogue of Microorganisms (GCM) 10K type strain sequencing project: providing services to taxonomists for standard genome sequencing and annotation.</title>
        <authorList>
            <consortium name="The Broad Institute Genomics Platform"/>
            <consortium name="The Broad Institute Genome Sequencing Center for Infectious Disease"/>
            <person name="Wu L."/>
            <person name="Ma J."/>
        </authorList>
    </citation>
    <scope>NUCLEOTIDE SEQUENCE [LARGE SCALE GENOMIC DNA]</scope>
    <source>
        <strain evidence="3">JCM 19015</strain>
    </source>
</reference>
<dbReference type="RefSeq" id="WP_345479407.1">
    <property type="nucleotide sequence ID" value="NZ_BAABLP010000001.1"/>
</dbReference>
<gene>
    <name evidence="2" type="ORF">GCM10025783_05540</name>
</gene>
<accession>A0ABP8YU45</accession>
<name>A0ABP8YU45_9MICO</name>
<dbReference type="InterPro" id="IPR003729">
    <property type="entry name" value="Bi_nuclease_dom"/>
</dbReference>
<dbReference type="Pfam" id="PF02577">
    <property type="entry name" value="BFN_dom"/>
    <property type="match status" value="1"/>
</dbReference>
<organism evidence="2 3">
    <name type="scientific">Amnibacterium soli</name>
    <dbReference type="NCBI Taxonomy" id="1282736"/>
    <lineage>
        <taxon>Bacteria</taxon>
        <taxon>Bacillati</taxon>
        <taxon>Actinomycetota</taxon>
        <taxon>Actinomycetes</taxon>
        <taxon>Micrococcales</taxon>
        <taxon>Microbacteriaceae</taxon>
        <taxon>Amnibacterium</taxon>
    </lineage>
</organism>
<dbReference type="Gene3D" id="3.10.690.10">
    <property type="entry name" value="Bifunctional nuclease domain"/>
    <property type="match status" value="1"/>
</dbReference>
<protein>
    <recommendedName>
        <fullName evidence="1">BFN domain-containing protein</fullName>
    </recommendedName>
</protein>
<feature type="domain" description="BFN" evidence="1">
    <location>
        <begin position="1"/>
        <end position="125"/>
    </location>
</feature>